<evidence type="ECO:0000313" key="7">
    <source>
        <dbReference type="EMBL" id="KRO18197.1"/>
    </source>
</evidence>
<dbReference type="Gene3D" id="3.90.1720.10">
    <property type="entry name" value="endopeptidase domain like (from Nostoc punctiforme)"/>
    <property type="match status" value="1"/>
</dbReference>
<dbReference type="STRING" id="1293598.IV56_GL001326"/>
<dbReference type="PATRIC" id="fig|1293598.4.peg.1390"/>
<dbReference type="InterPro" id="IPR036366">
    <property type="entry name" value="PGBDSf"/>
</dbReference>
<organism evidence="7 8">
    <name type="scientific">Lacticaseibacillus saniviri JCM 17471 = DSM 24301</name>
    <dbReference type="NCBI Taxonomy" id="1293598"/>
    <lineage>
        <taxon>Bacteria</taxon>
        <taxon>Bacillati</taxon>
        <taxon>Bacillota</taxon>
        <taxon>Bacilli</taxon>
        <taxon>Lactobacillales</taxon>
        <taxon>Lactobacillaceae</taxon>
        <taxon>Lacticaseibacillus</taxon>
    </lineage>
</organism>
<dbReference type="InterPro" id="IPR038765">
    <property type="entry name" value="Papain-like_cys_pep_sf"/>
</dbReference>
<keyword evidence="4" id="KW-0788">Thiol protease</keyword>
<reference evidence="7 8" key="1">
    <citation type="journal article" date="2015" name="Genome Announc.">
        <title>Expanding the biotechnology potential of lactobacilli through comparative genomics of 213 strains and associated genera.</title>
        <authorList>
            <person name="Sun Z."/>
            <person name="Harris H.M."/>
            <person name="McCann A."/>
            <person name="Guo C."/>
            <person name="Argimon S."/>
            <person name="Zhang W."/>
            <person name="Yang X."/>
            <person name="Jeffery I.B."/>
            <person name="Cooney J.C."/>
            <person name="Kagawa T.F."/>
            <person name="Liu W."/>
            <person name="Song Y."/>
            <person name="Salvetti E."/>
            <person name="Wrobel A."/>
            <person name="Rasinkangas P."/>
            <person name="Parkhill J."/>
            <person name="Rea M.C."/>
            <person name="O'Sullivan O."/>
            <person name="Ritari J."/>
            <person name="Douillard F.P."/>
            <person name="Paul Ross R."/>
            <person name="Yang R."/>
            <person name="Briner A.E."/>
            <person name="Felis G.E."/>
            <person name="de Vos W.M."/>
            <person name="Barrangou R."/>
            <person name="Klaenhammer T.R."/>
            <person name="Caufield P.W."/>
            <person name="Cui Y."/>
            <person name="Zhang H."/>
            <person name="O'Toole P.W."/>
        </authorList>
    </citation>
    <scope>NUCLEOTIDE SEQUENCE [LARGE SCALE GENOMIC DNA]</scope>
    <source>
        <strain evidence="7 8">DSM 24301</strain>
    </source>
</reference>
<evidence type="ECO:0000256" key="2">
    <source>
        <dbReference type="ARBA" id="ARBA00022670"/>
    </source>
</evidence>
<keyword evidence="3" id="KW-0378">Hydrolase</keyword>
<dbReference type="AlphaFoldDB" id="A0A0R2MXD2"/>
<dbReference type="InterPro" id="IPR051794">
    <property type="entry name" value="PG_Endopeptidase_C40"/>
</dbReference>
<dbReference type="SUPFAM" id="SSF54001">
    <property type="entry name" value="Cysteine proteinases"/>
    <property type="match status" value="1"/>
</dbReference>
<evidence type="ECO:0000256" key="5">
    <source>
        <dbReference type="SAM" id="SignalP"/>
    </source>
</evidence>
<comment type="similarity">
    <text evidence="1">Belongs to the peptidase C40 family.</text>
</comment>
<name>A0A0R2MXD2_9LACO</name>
<feature type="domain" description="NlpC/P60" evidence="6">
    <location>
        <begin position="282"/>
        <end position="420"/>
    </location>
</feature>
<evidence type="ECO:0000259" key="6">
    <source>
        <dbReference type="PROSITE" id="PS51935"/>
    </source>
</evidence>
<accession>A0A0R2MXD2</accession>
<dbReference type="Pfam" id="PF00877">
    <property type="entry name" value="NLPC_P60"/>
    <property type="match status" value="1"/>
</dbReference>
<gene>
    <name evidence="7" type="ORF">IV56_GL001326</name>
</gene>
<keyword evidence="8" id="KW-1185">Reference proteome</keyword>
<protein>
    <submittedName>
        <fullName evidence="7">Periplasmic protease</fullName>
    </submittedName>
</protein>
<sequence length="420" mass="46455">MKKWLTALLGISAGLGLALAGQTTHAATEQAFTSTGWVSYVPNYGIELWKSPTAPHGTTGRKLPNGSAWKISAAVREGDHYWYKLGTNQWMDGRYIALSPVAKDRSVDQSIKRNVVRISGTAPIYSTPNGKATGKSLKNASYWQFSDRAVAGKHMWFKVSANQWVKDSWAKEVVPYQNPSQFYQVNYKQIKPTGQVGYNLVRGSEGIKTWLTLRALGLNSSYANMSASAQNAVANFQRNHGLPATGIVNQATWVKMGFAASSWTSIDSWIYPLQTPWYADRSAHIEAMIKAAYSYLGKPYIVGASTSTQYGNDCSGLVTQALYAAGINPLPVSSIQHAQPGNEWNSRLLAASNKFKHVSYADRQRGDLIFYTSPYDGRVWHVAIYLGNNQVIESWPPRVMVQPIKNSQRSWVTGVARPFV</sequence>
<dbReference type="Gene3D" id="1.10.101.10">
    <property type="entry name" value="PGBD-like superfamily/PGBD"/>
    <property type="match status" value="1"/>
</dbReference>
<dbReference type="PANTHER" id="PTHR47359:SF3">
    <property type="entry name" value="NLP_P60 DOMAIN-CONTAINING PROTEIN-RELATED"/>
    <property type="match status" value="1"/>
</dbReference>
<evidence type="ECO:0000256" key="1">
    <source>
        <dbReference type="ARBA" id="ARBA00007074"/>
    </source>
</evidence>
<dbReference type="PANTHER" id="PTHR47359">
    <property type="entry name" value="PEPTIDOGLYCAN DL-ENDOPEPTIDASE CWLO"/>
    <property type="match status" value="1"/>
</dbReference>
<dbReference type="InterPro" id="IPR002477">
    <property type="entry name" value="Peptidoglycan-bd-like"/>
</dbReference>
<dbReference type="Pfam" id="PF01471">
    <property type="entry name" value="PG_binding_1"/>
    <property type="match status" value="1"/>
</dbReference>
<keyword evidence="2 7" id="KW-0645">Protease</keyword>
<comment type="caution">
    <text evidence="7">The sequence shown here is derived from an EMBL/GenBank/DDBJ whole genome shotgun (WGS) entry which is preliminary data.</text>
</comment>
<dbReference type="EMBL" id="JQCE01000005">
    <property type="protein sequence ID" value="KRO18197.1"/>
    <property type="molecule type" value="Genomic_DNA"/>
</dbReference>
<dbReference type="InterPro" id="IPR000064">
    <property type="entry name" value="NLP_P60_dom"/>
</dbReference>
<keyword evidence="5" id="KW-0732">Signal</keyword>
<feature type="chain" id="PRO_5006420780" evidence="5">
    <location>
        <begin position="27"/>
        <end position="420"/>
    </location>
</feature>
<proteinExistence type="inferred from homology"/>
<evidence type="ECO:0000313" key="8">
    <source>
        <dbReference type="Proteomes" id="UP000050969"/>
    </source>
</evidence>
<dbReference type="GO" id="GO:0008234">
    <property type="term" value="F:cysteine-type peptidase activity"/>
    <property type="evidence" value="ECO:0007669"/>
    <property type="project" value="UniProtKB-KW"/>
</dbReference>
<evidence type="ECO:0000256" key="3">
    <source>
        <dbReference type="ARBA" id="ARBA00022801"/>
    </source>
</evidence>
<dbReference type="SUPFAM" id="SSF47090">
    <property type="entry name" value="PGBD-like"/>
    <property type="match status" value="1"/>
</dbReference>
<dbReference type="Proteomes" id="UP000050969">
    <property type="component" value="Unassembled WGS sequence"/>
</dbReference>
<dbReference type="GO" id="GO:0006508">
    <property type="term" value="P:proteolysis"/>
    <property type="evidence" value="ECO:0007669"/>
    <property type="project" value="UniProtKB-KW"/>
</dbReference>
<dbReference type="RefSeq" id="WP_056992004.1">
    <property type="nucleotide sequence ID" value="NZ_JQCE01000005.1"/>
</dbReference>
<feature type="signal peptide" evidence="5">
    <location>
        <begin position="1"/>
        <end position="26"/>
    </location>
</feature>
<evidence type="ECO:0000256" key="4">
    <source>
        <dbReference type="ARBA" id="ARBA00022807"/>
    </source>
</evidence>
<dbReference type="PROSITE" id="PS51935">
    <property type="entry name" value="NLPC_P60"/>
    <property type="match status" value="1"/>
</dbReference>
<dbReference type="InterPro" id="IPR036365">
    <property type="entry name" value="PGBD-like_sf"/>
</dbReference>